<sequence length="98" mass="10553">MTLPQPPTLRCVAPRPHDALPILAFDAGDQRGEVIKSCCCTSARRELIASTWGQLGGDMQTERAMLDAGCASKLPLSGCGEPWPSRRPRTNSIMSGTR</sequence>
<reference evidence="1 3" key="1">
    <citation type="journal article" date="2008" name="Science">
        <title>The Physcomitrella genome reveals evolutionary insights into the conquest of land by plants.</title>
        <authorList>
            <person name="Rensing S."/>
            <person name="Lang D."/>
            <person name="Zimmer A."/>
            <person name="Terry A."/>
            <person name="Salamov A."/>
            <person name="Shapiro H."/>
            <person name="Nishiyama T."/>
            <person name="Perroud P.-F."/>
            <person name="Lindquist E."/>
            <person name="Kamisugi Y."/>
            <person name="Tanahashi T."/>
            <person name="Sakakibara K."/>
            <person name="Fujita T."/>
            <person name="Oishi K."/>
            <person name="Shin-I T."/>
            <person name="Kuroki Y."/>
            <person name="Toyoda A."/>
            <person name="Suzuki Y."/>
            <person name="Hashimoto A."/>
            <person name="Yamaguchi K."/>
            <person name="Sugano A."/>
            <person name="Kohara Y."/>
            <person name="Fujiyama A."/>
            <person name="Anterola A."/>
            <person name="Aoki S."/>
            <person name="Ashton N."/>
            <person name="Barbazuk W.B."/>
            <person name="Barker E."/>
            <person name="Bennetzen J."/>
            <person name="Bezanilla M."/>
            <person name="Blankenship R."/>
            <person name="Cho S.H."/>
            <person name="Dutcher S."/>
            <person name="Estelle M."/>
            <person name="Fawcett J.A."/>
            <person name="Gundlach H."/>
            <person name="Hanada K."/>
            <person name="Heyl A."/>
            <person name="Hicks K.A."/>
            <person name="Hugh J."/>
            <person name="Lohr M."/>
            <person name="Mayer K."/>
            <person name="Melkozernov A."/>
            <person name="Murata T."/>
            <person name="Nelson D."/>
            <person name="Pils B."/>
            <person name="Prigge M."/>
            <person name="Reiss B."/>
            <person name="Renner T."/>
            <person name="Rombauts S."/>
            <person name="Rushton P."/>
            <person name="Sanderfoot A."/>
            <person name="Schween G."/>
            <person name="Shiu S.-H."/>
            <person name="Stueber K."/>
            <person name="Theodoulou F.L."/>
            <person name="Tu H."/>
            <person name="Van de Peer Y."/>
            <person name="Verrier P.J."/>
            <person name="Waters E."/>
            <person name="Wood A."/>
            <person name="Yang L."/>
            <person name="Cove D."/>
            <person name="Cuming A."/>
            <person name="Hasebe M."/>
            <person name="Lucas S."/>
            <person name="Mishler D.B."/>
            <person name="Reski R."/>
            <person name="Grigoriev I."/>
            <person name="Quatrano R.S."/>
            <person name="Boore J.L."/>
        </authorList>
    </citation>
    <scope>NUCLEOTIDE SEQUENCE [LARGE SCALE GENOMIC DNA]</scope>
    <source>
        <strain evidence="2 3">cv. Gransden 2004</strain>
    </source>
</reference>
<dbReference type="Proteomes" id="UP000006727">
    <property type="component" value="Chromosome 21"/>
</dbReference>
<protein>
    <submittedName>
        <fullName evidence="1 2">Uncharacterized protein</fullName>
    </submittedName>
</protein>
<dbReference type="Gramene" id="Pp3c21_16279V3.1">
    <property type="protein sequence ID" value="PAC:32916211.CDS.1"/>
    <property type="gene ID" value="Pp3c21_16279"/>
</dbReference>
<organism evidence="1">
    <name type="scientific">Physcomitrium patens</name>
    <name type="common">Spreading-leaved earth moss</name>
    <name type="synonym">Physcomitrella patens</name>
    <dbReference type="NCBI Taxonomy" id="3218"/>
    <lineage>
        <taxon>Eukaryota</taxon>
        <taxon>Viridiplantae</taxon>
        <taxon>Streptophyta</taxon>
        <taxon>Embryophyta</taxon>
        <taxon>Bryophyta</taxon>
        <taxon>Bryophytina</taxon>
        <taxon>Bryopsida</taxon>
        <taxon>Funariidae</taxon>
        <taxon>Funariales</taxon>
        <taxon>Funariaceae</taxon>
        <taxon>Physcomitrium</taxon>
    </lineage>
</organism>
<keyword evidence="3" id="KW-1185">Reference proteome</keyword>
<dbReference type="EMBL" id="ABEU02000021">
    <property type="protein sequence ID" value="PNR32139.1"/>
    <property type="molecule type" value="Genomic_DNA"/>
</dbReference>
<reference evidence="1 3" key="2">
    <citation type="journal article" date="2018" name="Plant J.">
        <title>The Physcomitrella patens chromosome-scale assembly reveals moss genome structure and evolution.</title>
        <authorList>
            <person name="Lang D."/>
            <person name="Ullrich K.K."/>
            <person name="Murat F."/>
            <person name="Fuchs J."/>
            <person name="Jenkins J."/>
            <person name="Haas F.B."/>
            <person name="Piednoel M."/>
            <person name="Gundlach H."/>
            <person name="Van Bel M."/>
            <person name="Meyberg R."/>
            <person name="Vives C."/>
            <person name="Morata J."/>
            <person name="Symeonidi A."/>
            <person name="Hiss M."/>
            <person name="Muchero W."/>
            <person name="Kamisugi Y."/>
            <person name="Saleh O."/>
            <person name="Blanc G."/>
            <person name="Decker E.L."/>
            <person name="van Gessel N."/>
            <person name="Grimwood J."/>
            <person name="Hayes R.D."/>
            <person name="Graham S.W."/>
            <person name="Gunter L.E."/>
            <person name="McDaniel S.F."/>
            <person name="Hoernstein S.N.W."/>
            <person name="Larsson A."/>
            <person name="Li F.W."/>
            <person name="Perroud P.F."/>
            <person name="Phillips J."/>
            <person name="Ranjan P."/>
            <person name="Rokshar D.S."/>
            <person name="Rothfels C.J."/>
            <person name="Schneider L."/>
            <person name="Shu S."/>
            <person name="Stevenson D.W."/>
            <person name="Thummler F."/>
            <person name="Tillich M."/>
            <person name="Villarreal Aguilar J.C."/>
            <person name="Widiez T."/>
            <person name="Wong G.K."/>
            <person name="Wymore A."/>
            <person name="Zhang Y."/>
            <person name="Zimmer A.D."/>
            <person name="Quatrano R.S."/>
            <person name="Mayer K.F.X."/>
            <person name="Goodstein D."/>
            <person name="Casacuberta J.M."/>
            <person name="Vandepoele K."/>
            <person name="Reski R."/>
            <person name="Cuming A.C."/>
            <person name="Tuskan G.A."/>
            <person name="Maumus F."/>
            <person name="Salse J."/>
            <person name="Schmutz J."/>
            <person name="Rensing S.A."/>
        </authorList>
    </citation>
    <scope>NUCLEOTIDE SEQUENCE [LARGE SCALE GENOMIC DNA]</scope>
    <source>
        <strain evidence="2 3">cv. Gransden 2004</strain>
    </source>
</reference>
<accession>A0A2K1IS80</accession>
<proteinExistence type="predicted"/>
<dbReference type="AlphaFoldDB" id="A0A2K1IS80"/>
<evidence type="ECO:0000313" key="2">
    <source>
        <dbReference type="EnsemblPlants" id="PAC:32916211.CDS.1"/>
    </source>
</evidence>
<gene>
    <name evidence="1" type="ORF">PHYPA_026264</name>
</gene>
<dbReference type="EnsemblPlants" id="Pp3c21_16279V3.1">
    <property type="protein sequence ID" value="PAC:32916211.CDS.1"/>
    <property type="gene ID" value="Pp3c21_16279"/>
</dbReference>
<evidence type="ECO:0000313" key="1">
    <source>
        <dbReference type="EMBL" id="PNR32139.1"/>
    </source>
</evidence>
<dbReference type="InParanoid" id="A0A2K1IS80"/>
<name>A0A2K1IS80_PHYPA</name>
<reference evidence="2" key="3">
    <citation type="submission" date="2020-12" db="UniProtKB">
        <authorList>
            <consortium name="EnsemblPlants"/>
        </authorList>
    </citation>
    <scope>IDENTIFICATION</scope>
</reference>
<evidence type="ECO:0000313" key="3">
    <source>
        <dbReference type="Proteomes" id="UP000006727"/>
    </source>
</evidence>